<sequence length="180" mass="20189">MLSINRGASNKFKRKREIRKRERERERERGLRRQVPGTCRWWRLKGFQWFSSDIADLRRPVSDILAACNISVVVLWLDTEGTKRTTSSSSAMKSTNDSALSSNSTIVVPVGLSLGENCMLVSASFLKCATNLHGCTGIDSHICSLDILDFCLSILSALCFVYTGIDFHIVSFYSLLNMVD</sequence>
<name>A0A251VLF2_HELAN</name>
<gene>
    <name evidence="4" type="ORF">HannXRQ_Chr01g0001591</name>
    <name evidence="3" type="ORF">HanXRQr2_Chr01g0001891</name>
</gene>
<dbReference type="EMBL" id="MNCJ02000316">
    <property type="protein sequence ID" value="KAF5820405.1"/>
    <property type="molecule type" value="Genomic_DNA"/>
</dbReference>
<reference evidence="4" key="2">
    <citation type="submission" date="2017-02" db="EMBL/GenBank/DDBJ databases">
        <title>Sunflower complete genome.</title>
        <authorList>
            <person name="Langlade N."/>
            <person name="Munos S."/>
        </authorList>
    </citation>
    <scope>NUCLEOTIDE SEQUENCE [LARGE SCALE GENOMIC DNA]</scope>
    <source>
        <tissue evidence="4">Leaves</tissue>
    </source>
</reference>
<reference evidence="3" key="3">
    <citation type="submission" date="2020-06" db="EMBL/GenBank/DDBJ databases">
        <title>Helianthus annuus Genome sequencing and assembly Release 2.</title>
        <authorList>
            <person name="Gouzy J."/>
            <person name="Langlade N."/>
            <person name="Munos S."/>
        </authorList>
    </citation>
    <scope>NUCLEOTIDE SEQUENCE</scope>
    <source>
        <tissue evidence="3">Leaves</tissue>
    </source>
</reference>
<feature type="compositionally biased region" description="Basic and acidic residues" evidence="1">
    <location>
        <begin position="19"/>
        <end position="30"/>
    </location>
</feature>
<evidence type="ECO:0000256" key="1">
    <source>
        <dbReference type="SAM" id="MobiDB-lite"/>
    </source>
</evidence>
<dbReference type="Proteomes" id="UP000215914">
    <property type="component" value="Chromosome 1"/>
</dbReference>
<keyword evidence="2" id="KW-0472">Membrane</keyword>
<evidence type="ECO:0000313" key="3">
    <source>
        <dbReference type="EMBL" id="KAF5820405.1"/>
    </source>
</evidence>
<evidence type="ECO:0000313" key="4">
    <source>
        <dbReference type="EMBL" id="OTG35886.1"/>
    </source>
</evidence>
<keyword evidence="2" id="KW-1133">Transmembrane helix</keyword>
<accession>A0A251VLF2</accession>
<evidence type="ECO:0000256" key="2">
    <source>
        <dbReference type="SAM" id="Phobius"/>
    </source>
</evidence>
<reference evidence="3 5" key="1">
    <citation type="journal article" date="2017" name="Nature">
        <title>The sunflower genome provides insights into oil metabolism, flowering and Asterid evolution.</title>
        <authorList>
            <person name="Badouin H."/>
            <person name="Gouzy J."/>
            <person name="Grassa C.J."/>
            <person name="Murat F."/>
            <person name="Staton S.E."/>
            <person name="Cottret L."/>
            <person name="Lelandais-Briere C."/>
            <person name="Owens G.L."/>
            <person name="Carrere S."/>
            <person name="Mayjonade B."/>
            <person name="Legrand L."/>
            <person name="Gill N."/>
            <person name="Kane N.C."/>
            <person name="Bowers J.E."/>
            <person name="Hubner S."/>
            <person name="Bellec A."/>
            <person name="Berard A."/>
            <person name="Berges H."/>
            <person name="Blanchet N."/>
            <person name="Boniface M.C."/>
            <person name="Brunel D."/>
            <person name="Catrice O."/>
            <person name="Chaidir N."/>
            <person name="Claudel C."/>
            <person name="Donnadieu C."/>
            <person name="Faraut T."/>
            <person name="Fievet G."/>
            <person name="Helmstetter N."/>
            <person name="King M."/>
            <person name="Knapp S.J."/>
            <person name="Lai Z."/>
            <person name="Le Paslier M.C."/>
            <person name="Lippi Y."/>
            <person name="Lorenzon L."/>
            <person name="Mandel J.R."/>
            <person name="Marage G."/>
            <person name="Marchand G."/>
            <person name="Marquand E."/>
            <person name="Bret-Mestries E."/>
            <person name="Morien E."/>
            <person name="Nambeesan S."/>
            <person name="Nguyen T."/>
            <person name="Pegot-Espagnet P."/>
            <person name="Pouilly N."/>
            <person name="Raftis F."/>
            <person name="Sallet E."/>
            <person name="Schiex T."/>
            <person name="Thomas J."/>
            <person name="Vandecasteele C."/>
            <person name="Vares D."/>
            <person name="Vear F."/>
            <person name="Vautrin S."/>
            <person name="Crespi M."/>
            <person name="Mangin B."/>
            <person name="Burke J.M."/>
            <person name="Salse J."/>
            <person name="Munos S."/>
            <person name="Vincourt P."/>
            <person name="Rieseberg L.H."/>
            <person name="Langlade N.B."/>
        </authorList>
    </citation>
    <scope>NUCLEOTIDE SEQUENCE [LARGE SCALE GENOMIC DNA]</scope>
    <source>
        <strain evidence="5">cv. SF193</strain>
        <tissue evidence="3">Leaves</tissue>
    </source>
</reference>
<dbReference type="EMBL" id="CM007890">
    <property type="protein sequence ID" value="OTG35886.1"/>
    <property type="molecule type" value="Genomic_DNA"/>
</dbReference>
<dbReference type="Gramene" id="mRNA:HanXRQr2_Chr01g0001891">
    <property type="protein sequence ID" value="mRNA:HanXRQr2_Chr01g0001891"/>
    <property type="gene ID" value="HanXRQr2_Chr01g0001891"/>
</dbReference>
<proteinExistence type="predicted"/>
<organism evidence="4 5">
    <name type="scientific">Helianthus annuus</name>
    <name type="common">Common sunflower</name>
    <dbReference type="NCBI Taxonomy" id="4232"/>
    <lineage>
        <taxon>Eukaryota</taxon>
        <taxon>Viridiplantae</taxon>
        <taxon>Streptophyta</taxon>
        <taxon>Embryophyta</taxon>
        <taxon>Tracheophyta</taxon>
        <taxon>Spermatophyta</taxon>
        <taxon>Magnoliopsida</taxon>
        <taxon>eudicotyledons</taxon>
        <taxon>Gunneridae</taxon>
        <taxon>Pentapetalae</taxon>
        <taxon>asterids</taxon>
        <taxon>campanulids</taxon>
        <taxon>Asterales</taxon>
        <taxon>Asteraceae</taxon>
        <taxon>Asteroideae</taxon>
        <taxon>Heliantheae alliance</taxon>
        <taxon>Heliantheae</taxon>
        <taxon>Helianthus</taxon>
    </lineage>
</organism>
<dbReference type="InParanoid" id="A0A251VLF2"/>
<feature type="transmembrane region" description="Helical" evidence="2">
    <location>
        <begin position="152"/>
        <end position="176"/>
    </location>
</feature>
<feature type="region of interest" description="Disordered" evidence="1">
    <location>
        <begin position="1"/>
        <end position="30"/>
    </location>
</feature>
<keyword evidence="2" id="KW-0812">Transmembrane</keyword>
<protein>
    <submittedName>
        <fullName evidence="4">Uncharacterized protein</fullName>
    </submittedName>
</protein>
<dbReference type="AlphaFoldDB" id="A0A251VLF2"/>
<keyword evidence="5" id="KW-1185">Reference proteome</keyword>
<evidence type="ECO:0000313" key="5">
    <source>
        <dbReference type="Proteomes" id="UP000215914"/>
    </source>
</evidence>